<reference evidence="2" key="1">
    <citation type="submission" date="2017-09" db="EMBL/GenBank/DDBJ databases">
        <authorList>
            <person name="Varghese N."/>
            <person name="Submissions S."/>
        </authorList>
    </citation>
    <scope>NUCLEOTIDE SEQUENCE [LARGE SCALE GENOMIC DNA]</scope>
    <source>
        <strain evidence="2">C7</strain>
    </source>
</reference>
<accession>A0A2C9CNZ5</accession>
<organism evidence="1 2">
    <name type="scientific">Pontivivens marinum</name>
    <dbReference type="NCBI Taxonomy" id="1690039"/>
    <lineage>
        <taxon>Bacteria</taxon>
        <taxon>Pseudomonadati</taxon>
        <taxon>Pseudomonadota</taxon>
        <taxon>Alphaproteobacteria</taxon>
        <taxon>Rhodobacterales</taxon>
        <taxon>Paracoccaceae</taxon>
        <taxon>Pontivivens</taxon>
    </lineage>
</organism>
<proteinExistence type="predicted"/>
<dbReference type="AlphaFoldDB" id="A0A2C9CNZ5"/>
<dbReference type="EMBL" id="OCTN01000001">
    <property type="protein sequence ID" value="SOH92952.1"/>
    <property type="molecule type" value="Genomic_DNA"/>
</dbReference>
<sequence length="38" mass="3928">MNIIPIAAGFSTNQMAAIGLLSGCSMAGRIKFFVEGPL</sequence>
<dbReference type="Proteomes" id="UP000220034">
    <property type="component" value="Unassembled WGS sequence"/>
</dbReference>
<evidence type="ECO:0000313" key="2">
    <source>
        <dbReference type="Proteomes" id="UP000220034"/>
    </source>
</evidence>
<evidence type="ECO:0000313" key="1">
    <source>
        <dbReference type="EMBL" id="SOH92952.1"/>
    </source>
</evidence>
<keyword evidence="2" id="KW-1185">Reference proteome</keyword>
<gene>
    <name evidence="1" type="ORF">SAMN06273572_101803</name>
</gene>
<protein>
    <submittedName>
        <fullName evidence="1">Uncharacterized protein</fullName>
    </submittedName>
</protein>
<name>A0A2C9CNZ5_9RHOB</name>